<dbReference type="PANTHER" id="PTHR24413">
    <property type="entry name" value="SPECKLE-TYPE POZ PROTEIN"/>
    <property type="match status" value="1"/>
</dbReference>
<dbReference type="SMART" id="SM00225">
    <property type="entry name" value="BTB"/>
    <property type="match status" value="1"/>
</dbReference>
<dbReference type="EMBL" id="MU167295">
    <property type="protein sequence ID" value="KAG0144471.1"/>
    <property type="molecule type" value="Genomic_DNA"/>
</dbReference>
<dbReference type="AlphaFoldDB" id="A0A9P6T9U7"/>
<dbReference type="OrthoDB" id="288590at2759"/>
<feature type="domain" description="BTB" evidence="2">
    <location>
        <begin position="414"/>
        <end position="523"/>
    </location>
</feature>
<feature type="compositionally biased region" description="Low complexity" evidence="1">
    <location>
        <begin position="595"/>
        <end position="633"/>
    </location>
</feature>
<feature type="compositionally biased region" description="Low complexity" evidence="1">
    <location>
        <begin position="256"/>
        <end position="278"/>
    </location>
</feature>
<dbReference type="SUPFAM" id="SSF54695">
    <property type="entry name" value="POZ domain"/>
    <property type="match status" value="1"/>
</dbReference>
<feature type="compositionally biased region" description="Low complexity" evidence="1">
    <location>
        <begin position="93"/>
        <end position="110"/>
    </location>
</feature>
<gene>
    <name evidence="3" type="ORF">CROQUDRAFT_660039</name>
</gene>
<feature type="compositionally biased region" description="Low complexity" evidence="1">
    <location>
        <begin position="1"/>
        <end position="19"/>
    </location>
</feature>
<evidence type="ECO:0000259" key="2">
    <source>
        <dbReference type="PROSITE" id="PS50097"/>
    </source>
</evidence>
<feature type="region of interest" description="Disordered" evidence="1">
    <location>
        <begin position="567"/>
        <end position="685"/>
    </location>
</feature>
<feature type="region of interest" description="Disordered" evidence="1">
    <location>
        <begin position="93"/>
        <end position="131"/>
    </location>
</feature>
<accession>A0A9P6T9U7</accession>
<organism evidence="3 4">
    <name type="scientific">Cronartium quercuum f. sp. fusiforme G11</name>
    <dbReference type="NCBI Taxonomy" id="708437"/>
    <lineage>
        <taxon>Eukaryota</taxon>
        <taxon>Fungi</taxon>
        <taxon>Dikarya</taxon>
        <taxon>Basidiomycota</taxon>
        <taxon>Pucciniomycotina</taxon>
        <taxon>Pucciniomycetes</taxon>
        <taxon>Pucciniales</taxon>
        <taxon>Coleosporiaceae</taxon>
        <taxon>Cronartium</taxon>
    </lineage>
</organism>
<comment type="caution">
    <text evidence="3">The sequence shown here is derived from an EMBL/GenBank/DDBJ whole genome shotgun (WGS) entry which is preliminary data.</text>
</comment>
<feature type="compositionally biased region" description="Low complexity" evidence="1">
    <location>
        <begin position="665"/>
        <end position="674"/>
    </location>
</feature>
<keyword evidence="4" id="KW-1185">Reference proteome</keyword>
<dbReference type="Gene3D" id="3.30.710.10">
    <property type="entry name" value="Potassium Channel Kv1.1, Chain A"/>
    <property type="match status" value="1"/>
</dbReference>
<protein>
    <recommendedName>
        <fullName evidence="2">BTB domain-containing protein</fullName>
    </recommendedName>
</protein>
<dbReference type="Proteomes" id="UP000886653">
    <property type="component" value="Unassembled WGS sequence"/>
</dbReference>
<dbReference type="InterPro" id="IPR000210">
    <property type="entry name" value="BTB/POZ_dom"/>
</dbReference>
<reference evidence="3" key="1">
    <citation type="submission" date="2013-11" db="EMBL/GenBank/DDBJ databases">
        <title>Genome sequence of the fusiform rust pathogen reveals effectors for host alternation and coevolution with pine.</title>
        <authorList>
            <consortium name="DOE Joint Genome Institute"/>
            <person name="Smith K."/>
            <person name="Pendleton A."/>
            <person name="Kubisiak T."/>
            <person name="Anderson C."/>
            <person name="Salamov A."/>
            <person name="Aerts A."/>
            <person name="Riley R."/>
            <person name="Clum A."/>
            <person name="Lindquist E."/>
            <person name="Ence D."/>
            <person name="Campbell M."/>
            <person name="Kronenberg Z."/>
            <person name="Feau N."/>
            <person name="Dhillon B."/>
            <person name="Hamelin R."/>
            <person name="Burleigh J."/>
            <person name="Smith J."/>
            <person name="Yandell M."/>
            <person name="Nelson C."/>
            <person name="Grigoriev I."/>
            <person name="Davis J."/>
        </authorList>
    </citation>
    <scope>NUCLEOTIDE SEQUENCE</scope>
    <source>
        <strain evidence="3">G11</strain>
    </source>
</reference>
<evidence type="ECO:0000256" key="1">
    <source>
        <dbReference type="SAM" id="MobiDB-lite"/>
    </source>
</evidence>
<evidence type="ECO:0000313" key="3">
    <source>
        <dbReference type="EMBL" id="KAG0144471.1"/>
    </source>
</evidence>
<name>A0A9P6T9U7_9BASI</name>
<feature type="compositionally biased region" description="Polar residues" evidence="1">
    <location>
        <begin position="634"/>
        <end position="664"/>
    </location>
</feature>
<sequence>MTSPSSHPQPGSSTSTTPSFNRPNSISRPFQFIPNHHQLINYNLNQHQHHQHHSSISSTSAASLFNQSNSLNYSNSPPNRSLYNNLLPHPSHRVPLYSSSSSSRLQSNRPSPVPTPPNVLIPQPQSQNPTLLNNLQSEWFDRPDSRSSTNTTLPQSRNNIIKPIIPYKNFHIWNEEWPRQWGWTGVDIPVHGVKALRDEIETKFNPSQLDPNIITDGINNNADESNGSNEVVNCSFASDRWKVEIVKAHTRRASAPTTPTTTLNPNTNNQNHNDNDNNSSDNLSLYLTCHELEVDWPTSRSISTSILISIKEPRIPLNLNPITDLGSVSEGWIWRVCCDERSFERESEVWECHTFPSLSKLLENSRVALYDSFIITIQIATPSTVSIPQLPQSSYIPHSLLQGLESLIDDQNTSDLQILVNEYETPISMNENEINNQKPKYRKRLLYAHSGILKSRSEYFRAMLGDENGGWAESGNIIGKDNQANNSNHFNRKLGLVKIEDFDFNCVYWLLRWLYSNRIFFVDQEDVRSECYLGSTLTQAAYPSSTEESKPITWGWCSYNLETETAEGSVTGSSGDHLETVSESGILPNVNGTPRVASSTRGRVVGGSNRRNTSLAGISAASSRSTPPTSHSRGQSGTSATQSFSKLTHSTNPKPSDSPTRRQSTTTTNTTEENPWLIGEPHSHPVTIPTKASALSIYRLAHRYELIALQELAMTHLISNLTPSTAFPLLLASFVFPELHCEIKAYCLANYYAILQEPEFSRCYAEVGEGLWEHGGEVLLSFTMSLMPGPNPAWYA</sequence>
<feature type="region of interest" description="Disordered" evidence="1">
    <location>
        <begin position="249"/>
        <end position="278"/>
    </location>
</feature>
<dbReference type="InterPro" id="IPR011333">
    <property type="entry name" value="SKP1/BTB/POZ_sf"/>
</dbReference>
<dbReference type="PROSITE" id="PS50097">
    <property type="entry name" value="BTB"/>
    <property type="match status" value="1"/>
</dbReference>
<proteinExistence type="predicted"/>
<feature type="region of interest" description="Disordered" evidence="1">
    <location>
        <begin position="1"/>
        <end position="30"/>
    </location>
</feature>
<evidence type="ECO:0000313" key="4">
    <source>
        <dbReference type="Proteomes" id="UP000886653"/>
    </source>
</evidence>